<organism evidence="1 2">
    <name type="scientific">Neotoma lepida</name>
    <name type="common">Desert woodrat</name>
    <dbReference type="NCBI Taxonomy" id="56216"/>
    <lineage>
        <taxon>Eukaryota</taxon>
        <taxon>Metazoa</taxon>
        <taxon>Chordata</taxon>
        <taxon>Craniata</taxon>
        <taxon>Vertebrata</taxon>
        <taxon>Euteleostomi</taxon>
        <taxon>Mammalia</taxon>
        <taxon>Eutheria</taxon>
        <taxon>Euarchontoglires</taxon>
        <taxon>Glires</taxon>
        <taxon>Rodentia</taxon>
        <taxon>Myomorpha</taxon>
        <taxon>Muroidea</taxon>
        <taxon>Cricetidae</taxon>
        <taxon>Neotominae</taxon>
        <taxon>Neotoma</taxon>
    </lineage>
</organism>
<reference evidence="1 2" key="1">
    <citation type="submission" date="2016-06" db="EMBL/GenBank/DDBJ databases">
        <title>The Draft Genome Sequence and Annotation of the Desert Woodrat Neotoma lepida.</title>
        <authorList>
            <person name="Campbell M."/>
            <person name="Oakeson K.F."/>
            <person name="Yandell M."/>
            <person name="Halpert J.R."/>
            <person name="Dearing D."/>
        </authorList>
    </citation>
    <scope>NUCLEOTIDE SEQUENCE [LARGE SCALE GENOMIC DNA]</scope>
    <source>
        <strain evidence="1">417</strain>
        <tissue evidence="1">Liver</tissue>
    </source>
</reference>
<accession>A0A1A6HHP4</accession>
<sequence length="176" mass="20181">GQTEDNGPPLTLLEKHNPWPAYVTCTSPAVRRLIEKSRVRELECMCAAEENHKPMRLSKPSFIQQKRRKSSKFSELMLKDALSETRLTPWEPYSAPNALDKPGHILLYIPRSLVCDLARNWYSRFYKDTVSSQHLSREPLSTIQKHAIQQLGVEPQQSGATQNNSLKVFMSNECRT</sequence>
<evidence type="ECO:0000313" key="1">
    <source>
        <dbReference type="EMBL" id="OBS77786.1"/>
    </source>
</evidence>
<proteinExistence type="predicted"/>
<protein>
    <submittedName>
        <fullName evidence="1">Uncharacterized protein</fullName>
    </submittedName>
</protein>
<feature type="non-terminal residue" evidence="1">
    <location>
        <position position="1"/>
    </location>
</feature>
<dbReference type="Proteomes" id="UP000092124">
    <property type="component" value="Unassembled WGS sequence"/>
</dbReference>
<dbReference type="Pfam" id="PF15213">
    <property type="entry name" value="CDRT4"/>
    <property type="match status" value="1"/>
</dbReference>
<dbReference type="InterPro" id="IPR029185">
    <property type="entry name" value="CDRT4"/>
</dbReference>
<keyword evidence="2" id="KW-1185">Reference proteome</keyword>
<dbReference type="EMBL" id="LZPO01027934">
    <property type="protein sequence ID" value="OBS77786.1"/>
    <property type="molecule type" value="Genomic_DNA"/>
</dbReference>
<dbReference type="STRING" id="56216.A0A1A6HHP4"/>
<feature type="non-terminal residue" evidence="1">
    <location>
        <position position="176"/>
    </location>
</feature>
<dbReference type="OrthoDB" id="9831498at2759"/>
<comment type="caution">
    <text evidence="1">The sequence shown here is derived from an EMBL/GenBank/DDBJ whole genome shotgun (WGS) entry which is preliminary data.</text>
</comment>
<evidence type="ECO:0000313" key="2">
    <source>
        <dbReference type="Proteomes" id="UP000092124"/>
    </source>
</evidence>
<name>A0A1A6HHP4_NEOLE</name>
<gene>
    <name evidence="1" type="ORF">A6R68_19825</name>
</gene>
<dbReference type="AlphaFoldDB" id="A0A1A6HHP4"/>
<dbReference type="PANTHER" id="PTHR37885">
    <property type="entry name" value="CMT1A DUPLICATED REGION TRANSCRIPT 4 PROTEIN"/>
    <property type="match status" value="1"/>
</dbReference>
<dbReference type="PANTHER" id="PTHR37885:SF1">
    <property type="entry name" value="CMT1A DUPLICATED REGION TRANSCRIPT 4 PROTEIN"/>
    <property type="match status" value="1"/>
</dbReference>